<reference evidence="2" key="1">
    <citation type="submission" date="2022-10" db="EMBL/GenBank/DDBJ databases">
        <title>Puccinia triticina Genome sequencing and assembly.</title>
        <authorList>
            <person name="Li C."/>
        </authorList>
    </citation>
    <scope>NUCLEOTIDE SEQUENCE</scope>
    <source>
        <strain evidence="2">Pt15</strain>
    </source>
</reference>
<dbReference type="GeneID" id="77813275"/>
<gene>
    <name evidence="2" type="ORF">PtA15_9A197</name>
</gene>
<dbReference type="Proteomes" id="UP001164743">
    <property type="component" value="Chromosome 9A"/>
</dbReference>
<feature type="region of interest" description="Disordered" evidence="1">
    <location>
        <begin position="360"/>
        <end position="381"/>
    </location>
</feature>
<feature type="compositionally biased region" description="Polar residues" evidence="1">
    <location>
        <begin position="13"/>
        <end position="43"/>
    </location>
</feature>
<feature type="region of interest" description="Disordered" evidence="1">
    <location>
        <begin position="1"/>
        <end position="67"/>
    </location>
</feature>
<protein>
    <submittedName>
        <fullName evidence="2">Uncharacterized protein</fullName>
    </submittedName>
</protein>
<feature type="region of interest" description="Disordered" evidence="1">
    <location>
        <begin position="689"/>
        <end position="734"/>
    </location>
</feature>
<name>A0ABY7CUG1_9BASI</name>
<evidence type="ECO:0000313" key="3">
    <source>
        <dbReference type="Proteomes" id="UP001164743"/>
    </source>
</evidence>
<evidence type="ECO:0000313" key="2">
    <source>
        <dbReference type="EMBL" id="WAQ88072.1"/>
    </source>
</evidence>
<proteinExistence type="predicted"/>
<feature type="region of interest" description="Disordered" evidence="1">
    <location>
        <begin position="264"/>
        <end position="285"/>
    </location>
</feature>
<organism evidence="2 3">
    <name type="scientific">Puccinia triticina</name>
    <dbReference type="NCBI Taxonomy" id="208348"/>
    <lineage>
        <taxon>Eukaryota</taxon>
        <taxon>Fungi</taxon>
        <taxon>Dikarya</taxon>
        <taxon>Basidiomycota</taxon>
        <taxon>Pucciniomycotina</taxon>
        <taxon>Pucciniomycetes</taxon>
        <taxon>Pucciniales</taxon>
        <taxon>Pucciniaceae</taxon>
        <taxon>Puccinia</taxon>
    </lineage>
</organism>
<feature type="compositionally biased region" description="Basic and acidic residues" evidence="1">
    <location>
        <begin position="45"/>
        <end position="58"/>
    </location>
</feature>
<sequence>MSGPEYHIPPPSNHQFGSSSGNPDASLQSFADQDTAWQTSSASHHGHDPKHLGGDNVDHFTPQHLTDHNNLHKQKNALEPMGTPYPMNQFSSEVVHPSQLNENQVDEDLMSQLFRGYENQNEGNVQYYPYGVTSNSRQPVLQNMENHRHTNSPIFSFMSHTNGDHIDHKEALVSQLLEGHANHDEGGTQDYNHGVAFKSLQPALQTPIADFTLPSFYPSHTNGDHVVEDYLIPHREGDIGHHEPNKQNYPEAAIDELRSEVSIPSHTSGGHVDQNHPHGVTFNSPQSFLQNTEIDRQAHQTLHEDNLDSISSWLVDYDNLPKGNENDDYHPVRSNSWGAALQSTANRKEAHPKVIIDLRSESSSSRHSNEFDENPHNSQVLGDYHNRYTTTKKNGATGPAVRPVAEYEQQNPAMERSDFLMNSLKKKLNHPSSRSPFLEQFTTKFRDEINQHYRKYKAVSKRPSRGADLPVLLYQMSNQNGRSPSWIIRVMDQTVPDQWITKPAASMISMFNKLVDGLILINTAISRWYSGGPNLEAEKISHDALTNWLWKEAFQPPGGSFPVMGVVRNPNPVNGAVFGNLQKSLFGYLSQEPSVTSCLKASVLIFLAWNRSPGKESRTPLPDNELGLTSLLTSIASGSVAGFRLKASHRRGAGISHILLNNDPGNISNKFHYPGMNIFPRLLSPRKFDPMDEPGSLDEHEDSILKAFKQQKPRSPSSVSHDVEGLPVSLELEPVKDQGRPLEFTVRITAKNRKD</sequence>
<feature type="compositionally biased region" description="Acidic residues" evidence="1">
    <location>
        <begin position="691"/>
        <end position="701"/>
    </location>
</feature>
<evidence type="ECO:0000256" key="1">
    <source>
        <dbReference type="SAM" id="MobiDB-lite"/>
    </source>
</evidence>
<keyword evidence="3" id="KW-1185">Reference proteome</keyword>
<dbReference type="RefSeq" id="XP_053023627.1">
    <property type="nucleotide sequence ID" value="XM_053172380.1"/>
</dbReference>
<dbReference type="EMBL" id="CP110429">
    <property type="protein sequence ID" value="WAQ88072.1"/>
    <property type="molecule type" value="Genomic_DNA"/>
</dbReference>
<accession>A0ABY7CUG1</accession>